<organism evidence="1 2">
    <name type="scientific">Marinobacter daqiaonensis</name>
    <dbReference type="NCBI Taxonomy" id="650891"/>
    <lineage>
        <taxon>Bacteria</taxon>
        <taxon>Pseudomonadati</taxon>
        <taxon>Pseudomonadota</taxon>
        <taxon>Gammaproteobacteria</taxon>
        <taxon>Pseudomonadales</taxon>
        <taxon>Marinobacteraceae</taxon>
        <taxon>Marinobacter</taxon>
    </lineage>
</organism>
<evidence type="ECO:0000313" key="2">
    <source>
        <dbReference type="Proteomes" id="UP000198644"/>
    </source>
</evidence>
<accession>A0A1I6I7Z2</accession>
<name>A0A1I6I7Z2_9GAMM</name>
<dbReference type="AlphaFoldDB" id="A0A1I6I7Z2"/>
<protein>
    <submittedName>
        <fullName evidence="1">Uncharacterized protein</fullName>
    </submittedName>
</protein>
<dbReference type="OrthoDB" id="6199196at2"/>
<reference evidence="1 2" key="1">
    <citation type="submission" date="2016-10" db="EMBL/GenBank/DDBJ databases">
        <authorList>
            <person name="de Groot N.N."/>
        </authorList>
    </citation>
    <scope>NUCLEOTIDE SEQUENCE [LARGE SCALE GENOMIC DNA]</scope>
    <source>
        <strain evidence="1 2">CGMCC 1.9167</strain>
    </source>
</reference>
<evidence type="ECO:0000313" key="1">
    <source>
        <dbReference type="EMBL" id="SFR62836.1"/>
    </source>
</evidence>
<dbReference type="EMBL" id="FOYW01000001">
    <property type="protein sequence ID" value="SFR62836.1"/>
    <property type="molecule type" value="Genomic_DNA"/>
</dbReference>
<sequence>MNRQDIGQVGLKAIDALGYQLDRLGITDKVNRHNLAAFVMAEQHHLEGEWDSLQTRLDRYRSRAEDLLDGLERDGAPVLRSVAGRINRFRRSDSQAD</sequence>
<dbReference type="RefSeq" id="WP_092011458.1">
    <property type="nucleotide sequence ID" value="NZ_FOYW01000001.1"/>
</dbReference>
<keyword evidence="2" id="KW-1185">Reference proteome</keyword>
<gene>
    <name evidence="1" type="ORF">SAMN05216203_1945</name>
</gene>
<proteinExistence type="predicted"/>
<dbReference type="Proteomes" id="UP000198644">
    <property type="component" value="Unassembled WGS sequence"/>
</dbReference>